<evidence type="ECO:0000256" key="2">
    <source>
        <dbReference type="SAM" id="Phobius"/>
    </source>
</evidence>
<proteinExistence type="predicted"/>
<evidence type="ECO:0000313" key="3">
    <source>
        <dbReference type="EMBL" id="MCP2163377.1"/>
    </source>
</evidence>
<feature type="region of interest" description="Disordered" evidence="1">
    <location>
        <begin position="278"/>
        <end position="335"/>
    </location>
</feature>
<feature type="transmembrane region" description="Helical" evidence="2">
    <location>
        <begin position="20"/>
        <end position="39"/>
    </location>
</feature>
<name>A0AAE3G9T1_9PSEU</name>
<keyword evidence="2" id="KW-0812">Transmembrane</keyword>
<feature type="transmembrane region" description="Helical" evidence="2">
    <location>
        <begin position="106"/>
        <end position="132"/>
    </location>
</feature>
<feature type="transmembrane region" description="Helical" evidence="2">
    <location>
        <begin position="242"/>
        <end position="260"/>
    </location>
</feature>
<gene>
    <name evidence="3" type="ORF">LX83_000217</name>
</gene>
<dbReference type="EMBL" id="JAMTCK010000001">
    <property type="protein sequence ID" value="MCP2163377.1"/>
    <property type="molecule type" value="Genomic_DNA"/>
</dbReference>
<feature type="transmembrane region" description="Helical" evidence="2">
    <location>
        <begin position="51"/>
        <end position="72"/>
    </location>
</feature>
<dbReference type="Proteomes" id="UP001206128">
    <property type="component" value="Unassembled WGS sequence"/>
</dbReference>
<comment type="caution">
    <text evidence="3">The sequence shown here is derived from an EMBL/GenBank/DDBJ whole genome shotgun (WGS) entry which is preliminary data.</text>
</comment>
<evidence type="ECO:0000313" key="4">
    <source>
        <dbReference type="Proteomes" id="UP001206128"/>
    </source>
</evidence>
<protein>
    <submittedName>
        <fullName evidence="3">Energy-coupling factor transport system substrate-specific component</fullName>
    </submittedName>
</protein>
<keyword evidence="2" id="KW-0472">Membrane</keyword>
<organism evidence="3 4">
    <name type="scientific">Goodfellowiella coeruleoviolacea</name>
    <dbReference type="NCBI Taxonomy" id="334858"/>
    <lineage>
        <taxon>Bacteria</taxon>
        <taxon>Bacillati</taxon>
        <taxon>Actinomycetota</taxon>
        <taxon>Actinomycetes</taxon>
        <taxon>Pseudonocardiales</taxon>
        <taxon>Pseudonocardiaceae</taxon>
        <taxon>Goodfellowiella</taxon>
    </lineage>
</organism>
<reference evidence="3" key="1">
    <citation type="submission" date="2022-06" db="EMBL/GenBank/DDBJ databases">
        <title>Genomic Encyclopedia of Archaeal and Bacterial Type Strains, Phase II (KMG-II): from individual species to whole genera.</title>
        <authorList>
            <person name="Goeker M."/>
        </authorList>
    </citation>
    <scope>NUCLEOTIDE SEQUENCE</scope>
    <source>
        <strain evidence="3">DSM 43935</strain>
    </source>
</reference>
<dbReference type="Gene3D" id="1.10.1760.20">
    <property type="match status" value="1"/>
</dbReference>
<keyword evidence="2" id="KW-1133">Transmembrane helix</keyword>
<accession>A0AAE3G9T1</accession>
<sequence length="335" mass="35222">MSRARGGSGRVVRLGPRSALVLAFASLAGLMMFVWPLLVRVEPQSMQHGPDAPFVFVAILPVLILIVLAELSEGGMDAKALALLGVLSAVNAALRPLGAGVAGIETVFFLLVLAGRVFGAGFGFVLGCTSLFASALLTAGVGPWLPFQMLSSAWIGMGAGLLPRRVTGKAEIAMLVGYGIVVAYLFGFLMNLWFWPFITGAEVDYHDGHISYVPGAPVLDNLRRFAVFTLLTSTAGWDTGRAITNTAAILVLGPAVLATLRRAARRASHGLLPTFGDAGPASARSARPRRGADAPTCARTGNGMARTVNDRTANARQHEVGQPIRGQRSNYQGDS</sequence>
<feature type="transmembrane region" description="Helical" evidence="2">
    <location>
        <begin position="175"/>
        <end position="195"/>
    </location>
</feature>
<feature type="transmembrane region" description="Helical" evidence="2">
    <location>
        <begin position="144"/>
        <end position="163"/>
    </location>
</feature>
<evidence type="ECO:0000256" key="1">
    <source>
        <dbReference type="SAM" id="MobiDB-lite"/>
    </source>
</evidence>
<dbReference type="AlphaFoldDB" id="A0AAE3G9T1"/>
<keyword evidence="4" id="KW-1185">Reference proteome</keyword>